<dbReference type="AlphaFoldDB" id="A9V1U9"/>
<dbReference type="eggNOG" id="KOG2743">
    <property type="taxonomic scope" value="Eukaryota"/>
</dbReference>
<dbReference type="Pfam" id="PF07683">
    <property type="entry name" value="CobW_C"/>
    <property type="match status" value="1"/>
</dbReference>
<dbReference type="PANTHER" id="PTHR13748">
    <property type="entry name" value="COBW-RELATED"/>
    <property type="match status" value="1"/>
</dbReference>
<dbReference type="InterPro" id="IPR011629">
    <property type="entry name" value="CobW-like_C"/>
</dbReference>
<name>A9V1U9_MONBE</name>
<feature type="domain" description="CobW C-terminal" evidence="6">
    <location>
        <begin position="238"/>
        <end position="339"/>
    </location>
</feature>
<dbReference type="Proteomes" id="UP000001357">
    <property type="component" value="Unassembled WGS sequence"/>
</dbReference>
<evidence type="ECO:0000256" key="2">
    <source>
        <dbReference type="ARBA" id="ARBA00022801"/>
    </source>
</evidence>
<dbReference type="InterPro" id="IPR027417">
    <property type="entry name" value="P-loop_NTPase"/>
</dbReference>
<dbReference type="Gene3D" id="3.30.1220.10">
    <property type="entry name" value="CobW-like, C-terminal domain"/>
    <property type="match status" value="1"/>
</dbReference>
<evidence type="ECO:0000313" key="7">
    <source>
        <dbReference type="EMBL" id="EDQ88627.1"/>
    </source>
</evidence>
<dbReference type="PANTHER" id="PTHR13748:SF62">
    <property type="entry name" value="COBW DOMAIN-CONTAINING PROTEIN"/>
    <property type="match status" value="1"/>
</dbReference>
<keyword evidence="1" id="KW-0547">Nucleotide-binding</keyword>
<keyword evidence="3" id="KW-0143">Chaperone</keyword>
<dbReference type="GeneID" id="5892013"/>
<dbReference type="CDD" id="cd03112">
    <property type="entry name" value="CobW-like"/>
    <property type="match status" value="1"/>
</dbReference>
<dbReference type="SMART" id="SM00833">
    <property type="entry name" value="CobW_C"/>
    <property type="match status" value="1"/>
</dbReference>
<keyword evidence="2" id="KW-0378">Hydrolase</keyword>
<gene>
    <name evidence="7" type="ORF">MONBRDRAFT_9023</name>
</gene>
<evidence type="ECO:0000259" key="6">
    <source>
        <dbReference type="SMART" id="SM00833"/>
    </source>
</evidence>
<organism evidence="7 8">
    <name type="scientific">Monosiga brevicollis</name>
    <name type="common">Choanoflagellate</name>
    <dbReference type="NCBI Taxonomy" id="81824"/>
    <lineage>
        <taxon>Eukaryota</taxon>
        <taxon>Choanoflagellata</taxon>
        <taxon>Craspedida</taxon>
        <taxon>Salpingoecidae</taxon>
        <taxon>Monosiga</taxon>
    </lineage>
</organism>
<evidence type="ECO:0000313" key="8">
    <source>
        <dbReference type="Proteomes" id="UP000001357"/>
    </source>
</evidence>
<comment type="similarity">
    <text evidence="4">Belongs to the SIMIBI class G3E GTPase family. ZNG1 subfamily.</text>
</comment>
<dbReference type="InParanoid" id="A9V1U9"/>
<keyword evidence="8" id="KW-1185">Reference proteome</keyword>
<dbReference type="InterPro" id="IPR003495">
    <property type="entry name" value="CobW/HypB/UreG_nucleotide-bd"/>
</dbReference>
<evidence type="ECO:0000256" key="4">
    <source>
        <dbReference type="ARBA" id="ARBA00034320"/>
    </source>
</evidence>
<dbReference type="Pfam" id="PF02492">
    <property type="entry name" value="cobW"/>
    <property type="match status" value="1"/>
</dbReference>
<dbReference type="InterPro" id="IPR051316">
    <property type="entry name" value="Zinc-reg_GTPase_activator"/>
</dbReference>
<accession>A9V1U9</accession>
<dbReference type="GO" id="GO:0005737">
    <property type="term" value="C:cytoplasm"/>
    <property type="evidence" value="ECO:0000318"/>
    <property type="project" value="GO_Central"/>
</dbReference>
<protein>
    <recommendedName>
        <fullName evidence="6">CobW C-terminal domain-containing protein</fullName>
    </recommendedName>
</protein>
<dbReference type="RefSeq" id="XP_001746731.1">
    <property type="nucleotide sequence ID" value="XM_001746679.1"/>
</dbReference>
<evidence type="ECO:0000256" key="5">
    <source>
        <dbReference type="ARBA" id="ARBA00049117"/>
    </source>
</evidence>
<evidence type="ECO:0000256" key="1">
    <source>
        <dbReference type="ARBA" id="ARBA00022741"/>
    </source>
</evidence>
<dbReference type="EMBL" id="CH991554">
    <property type="protein sequence ID" value="EDQ88627.1"/>
    <property type="molecule type" value="Genomic_DNA"/>
</dbReference>
<dbReference type="OMA" id="FWQNEEF"/>
<dbReference type="GO" id="GO:0000166">
    <property type="term" value="F:nucleotide binding"/>
    <property type="evidence" value="ECO:0007669"/>
    <property type="project" value="UniProtKB-KW"/>
</dbReference>
<dbReference type="KEGG" id="mbr:MONBRDRAFT_9023"/>
<dbReference type="Gene3D" id="3.40.50.300">
    <property type="entry name" value="P-loop containing nucleotide triphosphate hydrolases"/>
    <property type="match status" value="1"/>
</dbReference>
<comment type="catalytic activity">
    <reaction evidence="5">
        <text>GTP + H2O = GDP + phosphate + H(+)</text>
        <dbReference type="Rhea" id="RHEA:19669"/>
        <dbReference type="ChEBI" id="CHEBI:15377"/>
        <dbReference type="ChEBI" id="CHEBI:15378"/>
        <dbReference type="ChEBI" id="CHEBI:37565"/>
        <dbReference type="ChEBI" id="CHEBI:43474"/>
        <dbReference type="ChEBI" id="CHEBI:58189"/>
    </reaction>
    <physiologicalReaction direction="left-to-right" evidence="5">
        <dbReference type="Rhea" id="RHEA:19670"/>
    </physiologicalReaction>
</comment>
<dbReference type="SUPFAM" id="SSF90002">
    <property type="entry name" value="Hypothetical protein YjiA, C-terminal domain"/>
    <property type="match status" value="1"/>
</dbReference>
<reference evidence="7 8" key="1">
    <citation type="journal article" date="2008" name="Nature">
        <title>The genome of the choanoflagellate Monosiga brevicollis and the origin of metazoans.</title>
        <authorList>
            <consortium name="JGI Sequencing"/>
            <person name="King N."/>
            <person name="Westbrook M.J."/>
            <person name="Young S.L."/>
            <person name="Kuo A."/>
            <person name="Abedin M."/>
            <person name="Chapman J."/>
            <person name="Fairclough S."/>
            <person name="Hellsten U."/>
            <person name="Isogai Y."/>
            <person name="Letunic I."/>
            <person name="Marr M."/>
            <person name="Pincus D."/>
            <person name="Putnam N."/>
            <person name="Rokas A."/>
            <person name="Wright K.J."/>
            <person name="Zuzow R."/>
            <person name="Dirks W."/>
            <person name="Good M."/>
            <person name="Goodstein D."/>
            <person name="Lemons D."/>
            <person name="Li W."/>
            <person name="Lyons J.B."/>
            <person name="Morris A."/>
            <person name="Nichols S."/>
            <person name="Richter D.J."/>
            <person name="Salamov A."/>
            <person name="Bork P."/>
            <person name="Lim W.A."/>
            <person name="Manning G."/>
            <person name="Miller W.T."/>
            <person name="McGinnis W."/>
            <person name="Shapiro H."/>
            <person name="Tjian R."/>
            <person name="Grigoriev I.V."/>
            <person name="Rokhsar D."/>
        </authorList>
    </citation>
    <scope>NUCLEOTIDE SEQUENCE [LARGE SCALE GENOMIC DNA]</scope>
    <source>
        <strain evidence="8">MX1 / ATCC 50154</strain>
    </source>
</reference>
<sequence>MAQADKTTDRIPVTVLTGFLGSGKTTFINYILKEKHGLRIAVVENEFGEVGIDDGLVLQTDEEVIEMMNGCICCTVRDDLIQALTRLATERRHMFDYVVIETTGLADPAPVAQTFFVDEKISQLYVLDSIVTFVDCQHISSHLEEIKPEGVENEAIEQVAFADVLVLNKTDLVSAAEIKELRKRLAGINATARMLESEQSRIPLDAVLNIRAFDLEKTLQMDAEFLDTDADHLHDKSVSSVGIVIEGECIPNRLNDWLSEILRTKGADIFRSKGILAMMGTDEKFVFQGVHMLLNMGGSGQLGLNLTPWQPGEKRVNKLCFIGRNLDRAELTAGFQACVFNGKFPEPGSPPKQKLRFKVGDPVMAKVGPWAAGVITALWYREPLWETGRFAPYQVRLLEDDGLVWVPRDSDVLIRARDKSATAK</sequence>
<dbReference type="SUPFAM" id="SSF52540">
    <property type="entry name" value="P-loop containing nucleoside triphosphate hydrolases"/>
    <property type="match status" value="1"/>
</dbReference>
<dbReference type="InterPro" id="IPR036627">
    <property type="entry name" value="CobW-likC_sf"/>
</dbReference>
<dbReference type="GO" id="GO:0016787">
    <property type="term" value="F:hydrolase activity"/>
    <property type="evidence" value="ECO:0007669"/>
    <property type="project" value="UniProtKB-KW"/>
</dbReference>
<evidence type="ECO:0000256" key="3">
    <source>
        <dbReference type="ARBA" id="ARBA00023186"/>
    </source>
</evidence>
<proteinExistence type="inferred from homology"/>